<feature type="domain" description="DUF5648" evidence="2">
    <location>
        <begin position="23"/>
        <end position="152"/>
    </location>
</feature>
<keyword evidence="4" id="KW-1185">Reference proteome</keyword>
<evidence type="ECO:0000259" key="2">
    <source>
        <dbReference type="Pfam" id="PF18885"/>
    </source>
</evidence>
<feature type="signal peptide" evidence="1">
    <location>
        <begin position="1"/>
        <end position="23"/>
    </location>
</feature>
<dbReference type="AlphaFoldDB" id="A0AAD4D8D2"/>
<dbReference type="Pfam" id="PF18885">
    <property type="entry name" value="DUF5648"/>
    <property type="match status" value="1"/>
</dbReference>
<sequence length="169" mass="18971">MKSNASLIFLTVLLAAIATVAQAGHFYTTNRAKRDNAIAQGYQAQGIVGYVFNKPSPSKRPSTGPIYHAYSSYSQDQSYTNSLDEHKHAISLGYQDMGISWYMYTKSKACRAPLYILFKPTFPYDHYYTAKRAEADAAIAKGYLERGILGYLYTDSKKQASPLYQLYKA</sequence>
<name>A0AAD4D8D2_9FUNG</name>
<dbReference type="Proteomes" id="UP001194580">
    <property type="component" value="Unassembled WGS sequence"/>
</dbReference>
<gene>
    <name evidence="3" type="ORF">BGZ95_001635</name>
</gene>
<proteinExistence type="predicted"/>
<evidence type="ECO:0000313" key="3">
    <source>
        <dbReference type="EMBL" id="KAG0270546.1"/>
    </source>
</evidence>
<reference evidence="3" key="1">
    <citation type="journal article" date="2020" name="Fungal Divers.">
        <title>Resolving the Mortierellaceae phylogeny through synthesis of multi-gene phylogenetics and phylogenomics.</title>
        <authorList>
            <person name="Vandepol N."/>
            <person name="Liber J."/>
            <person name="Desiro A."/>
            <person name="Na H."/>
            <person name="Kennedy M."/>
            <person name="Barry K."/>
            <person name="Grigoriev I.V."/>
            <person name="Miller A.N."/>
            <person name="O'Donnell K."/>
            <person name="Stajich J.E."/>
            <person name="Bonito G."/>
        </authorList>
    </citation>
    <scope>NUCLEOTIDE SEQUENCE</scope>
    <source>
        <strain evidence="3">NRRL 28262</strain>
    </source>
</reference>
<dbReference type="InterPro" id="IPR043708">
    <property type="entry name" value="DUF5648"/>
</dbReference>
<protein>
    <recommendedName>
        <fullName evidence="2">DUF5648 domain-containing protein</fullName>
    </recommendedName>
</protein>
<dbReference type="EMBL" id="JAAAIL010001335">
    <property type="protein sequence ID" value="KAG0270546.1"/>
    <property type="molecule type" value="Genomic_DNA"/>
</dbReference>
<evidence type="ECO:0000313" key="4">
    <source>
        <dbReference type="Proteomes" id="UP001194580"/>
    </source>
</evidence>
<keyword evidence="1" id="KW-0732">Signal</keyword>
<feature type="chain" id="PRO_5041937006" description="DUF5648 domain-containing protein" evidence="1">
    <location>
        <begin position="24"/>
        <end position="169"/>
    </location>
</feature>
<comment type="caution">
    <text evidence="3">The sequence shown here is derived from an EMBL/GenBank/DDBJ whole genome shotgun (WGS) entry which is preliminary data.</text>
</comment>
<organism evidence="3 4">
    <name type="scientific">Linnemannia exigua</name>
    <dbReference type="NCBI Taxonomy" id="604196"/>
    <lineage>
        <taxon>Eukaryota</taxon>
        <taxon>Fungi</taxon>
        <taxon>Fungi incertae sedis</taxon>
        <taxon>Mucoromycota</taxon>
        <taxon>Mortierellomycotina</taxon>
        <taxon>Mortierellomycetes</taxon>
        <taxon>Mortierellales</taxon>
        <taxon>Mortierellaceae</taxon>
        <taxon>Linnemannia</taxon>
    </lineage>
</organism>
<evidence type="ECO:0000256" key="1">
    <source>
        <dbReference type="SAM" id="SignalP"/>
    </source>
</evidence>
<accession>A0AAD4D8D2</accession>